<evidence type="ECO:0000313" key="3">
    <source>
        <dbReference type="Proteomes" id="UP000007648"/>
    </source>
</evidence>
<evidence type="ECO:0000256" key="1">
    <source>
        <dbReference type="SAM" id="MobiDB-lite"/>
    </source>
</evidence>
<name>G3X194_SARHA</name>
<dbReference type="AlphaFoldDB" id="G3X194"/>
<dbReference type="FunCoup" id="G3X194">
    <property type="interactions" value="320"/>
</dbReference>
<dbReference type="InParanoid" id="G3X194"/>
<reference evidence="2 3" key="1">
    <citation type="journal article" date="2011" name="Proc. Natl. Acad. Sci. U.S.A.">
        <title>Genetic diversity and population structure of the endangered marsupial Sarcophilus harrisii (Tasmanian devil).</title>
        <authorList>
            <person name="Miller W."/>
            <person name="Hayes V.M."/>
            <person name="Ratan A."/>
            <person name="Petersen D.C."/>
            <person name="Wittekindt N.E."/>
            <person name="Miller J."/>
            <person name="Walenz B."/>
            <person name="Knight J."/>
            <person name="Qi J."/>
            <person name="Zhao F."/>
            <person name="Wang Q."/>
            <person name="Bedoya-Reina O.C."/>
            <person name="Katiyar N."/>
            <person name="Tomsho L.P."/>
            <person name="Kasson L.M."/>
            <person name="Hardie R.A."/>
            <person name="Woodbridge P."/>
            <person name="Tindall E.A."/>
            <person name="Bertelsen M.F."/>
            <person name="Dixon D."/>
            <person name="Pyecroft S."/>
            <person name="Helgen K.M."/>
            <person name="Lesk A.M."/>
            <person name="Pringle T.H."/>
            <person name="Patterson N."/>
            <person name="Zhang Y."/>
            <person name="Kreiss A."/>
            <person name="Woods G.M."/>
            <person name="Jones M.E."/>
            <person name="Schuster S.C."/>
        </authorList>
    </citation>
    <scope>NUCLEOTIDE SEQUENCE [LARGE SCALE GENOMIC DNA]</scope>
</reference>
<dbReference type="GO" id="GO:0097225">
    <property type="term" value="C:sperm midpiece"/>
    <property type="evidence" value="ECO:0007669"/>
    <property type="project" value="Ensembl"/>
</dbReference>
<reference evidence="2" key="3">
    <citation type="submission" date="2025-09" db="UniProtKB">
        <authorList>
            <consortium name="Ensembl"/>
        </authorList>
    </citation>
    <scope>IDENTIFICATION</scope>
</reference>
<dbReference type="GeneTree" id="ENSGT00390000000945"/>
<dbReference type="Proteomes" id="UP000007648">
    <property type="component" value="Unassembled WGS sequence"/>
</dbReference>
<protein>
    <submittedName>
        <fullName evidence="2">Sperm microtubule inner protein 6</fullName>
    </submittedName>
</protein>
<dbReference type="PANTHER" id="PTHR35664">
    <property type="entry name" value="SPERMATID-SPECIFIC MANCHETTE-RELATED PROTEIN 1"/>
    <property type="match status" value="1"/>
</dbReference>
<dbReference type="InterPro" id="IPR028195">
    <property type="entry name" value="SPMIP6"/>
</dbReference>
<dbReference type="GO" id="GO:0065003">
    <property type="term" value="P:protein-containing complex assembly"/>
    <property type="evidence" value="ECO:0007669"/>
    <property type="project" value="Ensembl"/>
</dbReference>
<dbReference type="GO" id="GO:0160111">
    <property type="term" value="C:axonemal A tubule inner sheath"/>
    <property type="evidence" value="ECO:0007669"/>
    <property type="project" value="Ensembl"/>
</dbReference>
<dbReference type="PANTHER" id="PTHR35664:SF1">
    <property type="entry name" value="SPERMATID-SPECIFIC MANCHETTE-RELATED PROTEIN 1"/>
    <property type="match status" value="1"/>
</dbReference>
<accession>G3X194</accession>
<dbReference type="GO" id="GO:0002177">
    <property type="term" value="C:manchette"/>
    <property type="evidence" value="ECO:0007669"/>
    <property type="project" value="Ensembl"/>
</dbReference>
<dbReference type="GO" id="GO:0030317">
    <property type="term" value="P:flagellated sperm motility"/>
    <property type="evidence" value="ECO:0007669"/>
    <property type="project" value="Ensembl"/>
</dbReference>
<gene>
    <name evidence="2" type="primary">SPMIP6</name>
</gene>
<dbReference type="GO" id="GO:0043014">
    <property type="term" value="F:alpha-tubulin binding"/>
    <property type="evidence" value="ECO:0007669"/>
    <property type="project" value="Ensembl"/>
</dbReference>
<dbReference type="OrthoDB" id="9820464at2759"/>
<reference evidence="2" key="2">
    <citation type="submission" date="2025-08" db="UniProtKB">
        <authorList>
            <consortium name="Ensembl"/>
        </authorList>
    </citation>
    <scope>IDENTIFICATION</scope>
</reference>
<proteinExistence type="predicted"/>
<organism evidence="2 3">
    <name type="scientific">Sarcophilus harrisii</name>
    <name type="common">Tasmanian devil</name>
    <name type="synonym">Sarcophilus laniarius</name>
    <dbReference type="NCBI Taxonomy" id="9305"/>
    <lineage>
        <taxon>Eukaryota</taxon>
        <taxon>Metazoa</taxon>
        <taxon>Chordata</taxon>
        <taxon>Craniata</taxon>
        <taxon>Vertebrata</taxon>
        <taxon>Euteleostomi</taxon>
        <taxon>Mammalia</taxon>
        <taxon>Metatheria</taxon>
        <taxon>Dasyuromorphia</taxon>
        <taxon>Dasyuridae</taxon>
        <taxon>Sarcophilus</taxon>
    </lineage>
</organism>
<dbReference type="GO" id="GO:0005739">
    <property type="term" value="C:mitochondrion"/>
    <property type="evidence" value="ECO:0007669"/>
    <property type="project" value="Ensembl"/>
</dbReference>
<dbReference type="GeneID" id="100914534"/>
<evidence type="ECO:0000313" key="2">
    <source>
        <dbReference type="Ensembl" id="ENSSHAP00000021449.2"/>
    </source>
</evidence>
<dbReference type="Pfam" id="PF15181">
    <property type="entry name" value="SMRP1"/>
    <property type="match status" value="1"/>
</dbReference>
<dbReference type="CTD" id="84688"/>
<dbReference type="GO" id="GO:0048471">
    <property type="term" value="C:perinuclear region of cytoplasm"/>
    <property type="evidence" value="ECO:0007669"/>
    <property type="project" value="Ensembl"/>
</dbReference>
<dbReference type="HOGENOM" id="CLU_093197_0_0_1"/>
<sequence length="251" mass="28965">MFLFAHKTKTPLSTYADSYRHPATIKQDYKDPPLWAWEENKFITKGLRKPMVESHVDQQSLEKVVKNAVEDYIHKPPVTGKPYIPQKYWIPEAEAEKYKPTFISGDRYATGKTGPYNNTGWNKYPTCLPRLPKENGMEPATPGTPVDGPPKSERFNNYEREVMVNMLNSLTRKQLPSIQPRYTVPGRLPFQGYDSPCTGRHYCLRGMELYVTEAPIKECHLTQLTEYQEYTTPQPQARNEMHDLKPPSPTV</sequence>
<dbReference type="Ensembl" id="ENSSHAT00000021622.2">
    <property type="protein sequence ID" value="ENSSHAP00000021449.2"/>
    <property type="gene ID" value="ENSSHAG00000018177.2"/>
</dbReference>
<keyword evidence="3" id="KW-1185">Reference proteome</keyword>
<feature type="region of interest" description="Disordered" evidence="1">
    <location>
        <begin position="231"/>
        <end position="251"/>
    </location>
</feature>